<accession>A0A9D1RXC6</accession>
<dbReference type="EMBL" id="DXFZ01000073">
    <property type="protein sequence ID" value="HIW96033.1"/>
    <property type="molecule type" value="Genomic_DNA"/>
</dbReference>
<dbReference type="InterPro" id="IPR050721">
    <property type="entry name" value="Trk_Ktr_HKT_K-transport"/>
</dbReference>
<comment type="caution">
    <text evidence="2">The sequence shown here is derived from an EMBL/GenBank/DDBJ whole genome shotgun (WGS) entry which is preliminary data.</text>
</comment>
<name>A0A9D1RXC6_9CORY</name>
<evidence type="ECO:0000313" key="2">
    <source>
        <dbReference type="EMBL" id="HIW96033.1"/>
    </source>
</evidence>
<gene>
    <name evidence="2" type="ORF">H9867_06075</name>
</gene>
<dbReference type="AlphaFoldDB" id="A0A9D1RXC6"/>
<proteinExistence type="predicted"/>
<dbReference type="SUPFAM" id="SSF116726">
    <property type="entry name" value="TrkA C-terminal domain-like"/>
    <property type="match status" value="1"/>
</dbReference>
<sequence length="230" mass="25215">MPSKFYGRWRGRPKINIPPVVVIGLGRFGSAVAEELMDNGVEVQGIDSDAKVVNDHAHLLTECAQADSTDVEALKQLGVPEMERVVLAIGSNLEASILTASNLVEMGISNIWAKADSSAHARILTQLGVHHVVHPERDTGRRVAHLLRGTFQDFALFGEDFGMIKMRPPKPLRGHPIDLQALWKQHHVGIVSVRVGTGHWTPFIPDAHLTGDDLIIVAGKPDDLERFSEL</sequence>
<dbReference type="Pfam" id="PF02254">
    <property type="entry name" value="TrkA_N"/>
    <property type="match status" value="1"/>
</dbReference>
<organism evidence="2 3">
    <name type="scientific">Candidatus Corynebacterium gallistercoris</name>
    <dbReference type="NCBI Taxonomy" id="2838530"/>
    <lineage>
        <taxon>Bacteria</taxon>
        <taxon>Bacillati</taxon>
        <taxon>Actinomycetota</taxon>
        <taxon>Actinomycetes</taxon>
        <taxon>Mycobacteriales</taxon>
        <taxon>Corynebacteriaceae</taxon>
        <taxon>Corynebacterium</taxon>
    </lineage>
</organism>
<dbReference type="Gene3D" id="3.40.50.720">
    <property type="entry name" value="NAD(P)-binding Rossmann-like Domain"/>
    <property type="match status" value="1"/>
</dbReference>
<dbReference type="PROSITE" id="PS51201">
    <property type="entry name" value="RCK_N"/>
    <property type="match status" value="1"/>
</dbReference>
<protein>
    <submittedName>
        <fullName evidence="2">TrkA family potassium uptake protein</fullName>
    </submittedName>
</protein>
<dbReference type="Gene3D" id="3.30.70.1450">
    <property type="entry name" value="Regulator of K+ conductance, C-terminal domain"/>
    <property type="match status" value="1"/>
</dbReference>
<dbReference type="SUPFAM" id="SSF51735">
    <property type="entry name" value="NAD(P)-binding Rossmann-fold domains"/>
    <property type="match status" value="1"/>
</dbReference>
<evidence type="ECO:0000259" key="1">
    <source>
        <dbReference type="PROSITE" id="PS51201"/>
    </source>
</evidence>
<reference evidence="2" key="1">
    <citation type="journal article" date="2021" name="PeerJ">
        <title>Extensive microbial diversity within the chicken gut microbiome revealed by metagenomics and culture.</title>
        <authorList>
            <person name="Gilroy R."/>
            <person name="Ravi A."/>
            <person name="Getino M."/>
            <person name="Pursley I."/>
            <person name="Horton D.L."/>
            <person name="Alikhan N.F."/>
            <person name="Baker D."/>
            <person name="Gharbi K."/>
            <person name="Hall N."/>
            <person name="Watson M."/>
            <person name="Adriaenssens E.M."/>
            <person name="Foster-Nyarko E."/>
            <person name="Jarju S."/>
            <person name="Secka A."/>
            <person name="Antonio M."/>
            <person name="Oren A."/>
            <person name="Chaudhuri R.R."/>
            <person name="La Ragione R."/>
            <person name="Hildebrand F."/>
            <person name="Pallen M.J."/>
        </authorList>
    </citation>
    <scope>NUCLEOTIDE SEQUENCE</scope>
    <source>
        <strain evidence="2">4376</strain>
    </source>
</reference>
<reference evidence="2" key="2">
    <citation type="submission" date="2021-04" db="EMBL/GenBank/DDBJ databases">
        <authorList>
            <person name="Gilroy R."/>
        </authorList>
    </citation>
    <scope>NUCLEOTIDE SEQUENCE</scope>
    <source>
        <strain evidence="2">4376</strain>
    </source>
</reference>
<dbReference type="InterPro" id="IPR036291">
    <property type="entry name" value="NAD(P)-bd_dom_sf"/>
</dbReference>
<dbReference type="GO" id="GO:0006813">
    <property type="term" value="P:potassium ion transport"/>
    <property type="evidence" value="ECO:0007669"/>
    <property type="project" value="InterPro"/>
</dbReference>
<dbReference type="Proteomes" id="UP000824189">
    <property type="component" value="Unassembled WGS sequence"/>
</dbReference>
<dbReference type="PANTHER" id="PTHR43833">
    <property type="entry name" value="POTASSIUM CHANNEL PROTEIN 2-RELATED-RELATED"/>
    <property type="match status" value="1"/>
</dbReference>
<feature type="domain" description="RCK N-terminal" evidence="1">
    <location>
        <begin position="17"/>
        <end position="133"/>
    </location>
</feature>
<dbReference type="InterPro" id="IPR036721">
    <property type="entry name" value="RCK_C_sf"/>
</dbReference>
<evidence type="ECO:0000313" key="3">
    <source>
        <dbReference type="Proteomes" id="UP000824189"/>
    </source>
</evidence>
<dbReference type="PANTHER" id="PTHR43833:SF7">
    <property type="entry name" value="KTR SYSTEM POTASSIUM UPTAKE PROTEIN C"/>
    <property type="match status" value="1"/>
</dbReference>
<dbReference type="InterPro" id="IPR003148">
    <property type="entry name" value="RCK_N"/>
</dbReference>